<keyword evidence="3" id="KW-1185">Reference proteome</keyword>
<protein>
    <submittedName>
        <fullName evidence="2">Uncharacterized protein</fullName>
    </submittedName>
</protein>
<evidence type="ECO:0000313" key="2">
    <source>
        <dbReference type="EMBL" id="MRV75038.1"/>
    </source>
</evidence>
<dbReference type="EMBL" id="WKJJ01000018">
    <property type="protein sequence ID" value="MRV75038.1"/>
    <property type="molecule type" value="Genomic_DNA"/>
</dbReference>
<sequence length="191" mass="21317">MNLKLFLTLMLLTMGTASAEAPPAKAMKEMAGVYKHRFMNGIITPGKAPMEADTPYESEDIVEIVPYDDTHIYVRAELQFYNGHRCSISGMAGYEQGRFVFHDPEKAADGGPPCTLAVTQTKDSLVLTDRLAPEGAATCRQFCGMRGSLTDYSIARDKRRPIRYGDRLVRSREYQKAIADLEQYRASLPGR</sequence>
<dbReference type="Proteomes" id="UP000446768">
    <property type="component" value="Unassembled WGS sequence"/>
</dbReference>
<feature type="chain" id="PRO_5030558291" evidence="1">
    <location>
        <begin position="20"/>
        <end position="191"/>
    </location>
</feature>
<dbReference type="RefSeq" id="WP_154379218.1">
    <property type="nucleotide sequence ID" value="NZ_WKJJ01000018.1"/>
</dbReference>
<gene>
    <name evidence="2" type="ORF">GJ700_25315</name>
</gene>
<keyword evidence="1" id="KW-0732">Signal</keyword>
<proteinExistence type="predicted"/>
<reference evidence="2 3" key="1">
    <citation type="submission" date="2019-11" db="EMBL/GenBank/DDBJ databases">
        <title>Novel species isolated from a subtropical stream in China.</title>
        <authorList>
            <person name="Lu H."/>
        </authorList>
    </citation>
    <scope>NUCLEOTIDE SEQUENCE [LARGE SCALE GENOMIC DNA]</scope>
    <source>
        <strain evidence="2 3">FT92W</strain>
    </source>
</reference>
<dbReference type="AlphaFoldDB" id="A0A7X2IT72"/>
<accession>A0A7X2IT72</accession>
<comment type="caution">
    <text evidence="2">The sequence shown here is derived from an EMBL/GenBank/DDBJ whole genome shotgun (WGS) entry which is preliminary data.</text>
</comment>
<name>A0A7X2IT72_9BURK</name>
<evidence type="ECO:0000313" key="3">
    <source>
        <dbReference type="Proteomes" id="UP000446768"/>
    </source>
</evidence>
<evidence type="ECO:0000256" key="1">
    <source>
        <dbReference type="SAM" id="SignalP"/>
    </source>
</evidence>
<organism evidence="2 3">
    <name type="scientific">Pseudoduganella rivuli</name>
    <dbReference type="NCBI Taxonomy" id="2666085"/>
    <lineage>
        <taxon>Bacteria</taxon>
        <taxon>Pseudomonadati</taxon>
        <taxon>Pseudomonadota</taxon>
        <taxon>Betaproteobacteria</taxon>
        <taxon>Burkholderiales</taxon>
        <taxon>Oxalobacteraceae</taxon>
        <taxon>Telluria group</taxon>
        <taxon>Pseudoduganella</taxon>
    </lineage>
</organism>
<feature type="signal peptide" evidence="1">
    <location>
        <begin position="1"/>
        <end position="19"/>
    </location>
</feature>